<dbReference type="EMBL" id="LAZR01014433">
    <property type="protein sequence ID" value="KKM17512.1"/>
    <property type="molecule type" value="Genomic_DNA"/>
</dbReference>
<feature type="non-terminal residue" evidence="1">
    <location>
        <position position="1"/>
    </location>
</feature>
<evidence type="ECO:0000313" key="1">
    <source>
        <dbReference type="EMBL" id="KKM17512.1"/>
    </source>
</evidence>
<proteinExistence type="predicted"/>
<sequence length="55" mass="6422">LSLDSEFGMMQYVLIVHGRKEEHANQDSNTLLILFHEKDRDRNLGSQTLLQRPNI</sequence>
<organism evidence="1">
    <name type="scientific">marine sediment metagenome</name>
    <dbReference type="NCBI Taxonomy" id="412755"/>
    <lineage>
        <taxon>unclassified sequences</taxon>
        <taxon>metagenomes</taxon>
        <taxon>ecological metagenomes</taxon>
    </lineage>
</organism>
<gene>
    <name evidence="1" type="ORF">LCGC14_1675080</name>
</gene>
<comment type="caution">
    <text evidence="1">The sequence shown here is derived from an EMBL/GenBank/DDBJ whole genome shotgun (WGS) entry which is preliminary data.</text>
</comment>
<reference evidence="1" key="1">
    <citation type="journal article" date="2015" name="Nature">
        <title>Complex archaea that bridge the gap between prokaryotes and eukaryotes.</title>
        <authorList>
            <person name="Spang A."/>
            <person name="Saw J.H."/>
            <person name="Jorgensen S.L."/>
            <person name="Zaremba-Niedzwiedzka K."/>
            <person name="Martijn J."/>
            <person name="Lind A.E."/>
            <person name="van Eijk R."/>
            <person name="Schleper C."/>
            <person name="Guy L."/>
            <person name="Ettema T.J."/>
        </authorList>
    </citation>
    <scope>NUCLEOTIDE SEQUENCE</scope>
</reference>
<dbReference type="AlphaFoldDB" id="A0A0F9HR37"/>
<accession>A0A0F9HR37</accession>
<name>A0A0F9HR37_9ZZZZ</name>
<protein>
    <submittedName>
        <fullName evidence="1">Uncharacterized protein</fullName>
    </submittedName>
</protein>